<feature type="non-terminal residue" evidence="1">
    <location>
        <position position="1"/>
    </location>
</feature>
<sequence length="69" mass="8022">QQSWSTFGSGNNWWRYGEVVLNYVRVKSLCCDLPVNGKAGMKFLVEEFPGALFGYRLQEFHLFFHISDT</sequence>
<evidence type="ECO:0000313" key="1">
    <source>
        <dbReference type="EMBL" id="WMV14410.1"/>
    </source>
</evidence>
<organism evidence="1 2">
    <name type="scientific">Solanum verrucosum</name>
    <dbReference type="NCBI Taxonomy" id="315347"/>
    <lineage>
        <taxon>Eukaryota</taxon>
        <taxon>Viridiplantae</taxon>
        <taxon>Streptophyta</taxon>
        <taxon>Embryophyta</taxon>
        <taxon>Tracheophyta</taxon>
        <taxon>Spermatophyta</taxon>
        <taxon>Magnoliopsida</taxon>
        <taxon>eudicotyledons</taxon>
        <taxon>Gunneridae</taxon>
        <taxon>Pentapetalae</taxon>
        <taxon>asterids</taxon>
        <taxon>lamiids</taxon>
        <taxon>Solanales</taxon>
        <taxon>Solanaceae</taxon>
        <taxon>Solanoideae</taxon>
        <taxon>Solaneae</taxon>
        <taxon>Solanum</taxon>
    </lineage>
</organism>
<evidence type="ECO:0000313" key="2">
    <source>
        <dbReference type="Proteomes" id="UP001234989"/>
    </source>
</evidence>
<dbReference type="AlphaFoldDB" id="A0AAF0TIK2"/>
<dbReference type="EMBL" id="CP133613">
    <property type="protein sequence ID" value="WMV14410.1"/>
    <property type="molecule type" value="Genomic_DNA"/>
</dbReference>
<accession>A0AAF0TIK2</accession>
<gene>
    <name evidence="1" type="ORF">MTR67_007795</name>
</gene>
<keyword evidence="2" id="KW-1185">Reference proteome</keyword>
<name>A0AAF0TIK2_SOLVR</name>
<proteinExistence type="predicted"/>
<dbReference type="Proteomes" id="UP001234989">
    <property type="component" value="Chromosome 2"/>
</dbReference>
<reference evidence="1" key="1">
    <citation type="submission" date="2023-08" db="EMBL/GenBank/DDBJ databases">
        <title>A de novo genome assembly of Solanum verrucosum Schlechtendal, a Mexican diploid species geographically isolated from the other diploid A-genome species in potato relatives.</title>
        <authorList>
            <person name="Hosaka K."/>
        </authorList>
    </citation>
    <scope>NUCLEOTIDE SEQUENCE</scope>
    <source>
        <tissue evidence="1">Young leaves</tissue>
    </source>
</reference>
<protein>
    <submittedName>
        <fullName evidence="1">Uncharacterized protein</fullName>
    </submittedName>
</protein>